<dbReference type="FunFam" id="3.10.20.30:FF:000020">
    <property type="entry name" value="Xanthine dehydrogenase iron-sulfur subunit"/>
    <property type="match status" value="1"/>
</dbReference>
<proteinExistence type="predicted"/>
<dbReference type="GO" id="GO:0016491">
    <property type="term" value="F:oxidoreductase activity"/>
    <property type="evidence" value="ECO:0007669"/>
    <property type="project" value="UniProtKB-KW"/>
</dbReference>
<dbReference type="RefSeq" id="WP_103878492.1">
    <property type="nucleotide sequence ID" value="NZ_FNVG01000001.1"/>
</dbReference>
<dbReference type="InterPro" id="IPR036010">
    <property type="entry name" value="2Fe-2S_ferredoxin-like_sf"/>
</dbReference>
<evidence type="ECO:0000259" key="6">
    <source>
        <dbReference type="PROSITE" id="PS51085"/>
    </source>
</evidence>
<keyword evidence="1" id="KW-0001">2Fe-2S</keyword>
<dbReference type="InterPro" id="IPR002888">
    <property type="entry name" value="2Fe-2S-bd"/>
</dbReference>
<dbReference type="SUPFAM" id="SSF54292">
    <property type="entry name" value="2Fe-2S ferredoxin-like"/>
    <property type="match status" value="1"/>
</dbReference>
<keyword evidence="3" id="KW-0560">Oxidoreductase</keyword>
<evidence type="ECO:0000313" key="8">
    <source>
        <dbReference type="Proteomes" id="UP000236721"/>
    </source>
</evidence>
<feature type="domain" description="2Fe-2S ferredoxin-type" evidence="6">
    <location>
        <begin position="6"/>
        <end position="82"/>
    </location>
</feature>
<dbReference type="Proteomes" id="UP000236721">
    <property type="component" value="Unassembled WGS sequence"/>
</dbReference>
<gene>
    <name evidence="7" type="ORF">SAMN04488244_101244</name>
</gene>
<sequence>MVREKQRISLTVNGQQHHLNVAANTRLIDLLRNQLLMTGTKEGCAVGECGACTIIKDGAPVCSCLALAVQCDDSQIVTIEGLRSDPLGKMLMEEFLSTGGAQCGYCTPGMIMSAWALLKRYSDPTEDEVRDALEGNLCRCTGYQPIIEAIKRVSEFCVNPQRKIEQSH</sequence>
<dbReference type="PANTHER" id="PTHR44379">
    <property type="entry name" value="OXIDOREDUCTASE WITH IRON-SULFUR SUBUNIT"/>
    <property type="match status" value="1"/>
</dbReference>
<keyword evidence="4" id="KW-0408">Iron</keyword>
<dbReference type="AlphaFoldDB" id="A0A1H5S5E9"/>
<dbReference type="GO" id="GO:0046872">
    <property type="term" value="F:metal ion binding"/>
    <property type="evidence" value="ECO:0007669"/>
    <property type="project" value="UniProtKB-KW"/>
</dbReference>
<organism evidence="7 8">
    <name type="scientific">Vibrio hangzhouensis</name>
    <dbReference type="NCBI Taxonomy" id="462991"/>
    <lineage>
        <taxon>Bacteria</taxon>
        <taxon>Pseudomonadati</taxon>
        <taxon>Pseudomonadota</taxon>
        <taxon>Gammaproteobacteria</taxon>
        <taxon>Vibrionales</taxon>
        <taxon>Vibrionaceae</taxon>
        <taxon>Vibrio</taxon>
    </lineage>
</organism>
<dbReference type="PROSITE" id="PS51085">
    <property type="entry name" value="2FE2S_FER_2"/>
    <property type="match status" value="1"/>
</dbReference>
<keyword evidence="5" id="KW-0411">Iron-sulfur</keyword>
<evidence type="ECO:0000256" key="5">
    <source>
        <dbReference type="ARBA" id="ARBA00023014"/>
    </source>
</evidence>
<accession>A0A1H5S5E9</accession>
<evidence type="ECO:0000313" key="7">
    <source>
        <dbReference type="EMBL" id="SEF45564.1"/>
    </source>
</evidence>
<dbReference type="OrthoDB" id="9775084at2"/>
<dbReference type="EMBL" id="FNVG01000001">
    <property type="protein sequence ID" value="SEF45564.1"/>
    <property type="molecule type" value="Genomic_DNA"/>
</dbReference>
<dbReference type="InterPro" id="IPR006058">
    <property type="entry name" value="2Fe2S_fd_BS"/>
</dbReference>
<evidence type="ECO:0000256" key="1">
    <source>
        <dbReference type="ARBA" id="ARBA00022714"/>
    </source>
</evidence>
<dbReference type="Pfam" id="PF01799">
    <property type="entry name" value="Fer2_2"/>
    <property type="match status" value="1"/>
</dbReference>
<dbReference type="GO" id="GO:0051537">
    <property type="term" value="F:2 iron, 2 sulfur cluster binding"/>
    <property type="evidence" value="ECO:0007669"/>
    <property type="project" value="UniProtKB-KW"/>
</dbReference>
<protein>
    <submittedName>
        <fullName evidence="7">Carbon-monoxide dehydrogenase small subunit</fullName>
    </submittedName>
</protein>
<keyword evidence="2" id="KW-0479">Metal-binding</keyword>
<dbReference type="PANTHER" id="PTHR44379:SF5">
    <property type="entry name" value="OXIDOREDUCTASE WITH IRON-SULFUR SUBUNIT"/>
    <property type="match status" value="1"/>
</dbReference>
<dbReference type="InterPro" id="IPR001041">
    <property type="entry name" value="2Fe-2S_ferredoxin-type"/>
</dbReference>
<evidence type="ECO:0000256" key="2">
    <source>
        <dbReference type="ARBA" id="ARBA00022723"/>
    </source>
</evidence>
<evidence type="ECO:0000256" key="4">
    <source>
        <dbReference type="ARBA" id="ARBA00023004"/>
    </source>
</evidence>
<evidence type="ECO:0000256" key="3">
    <source>
        <dbReference type="ARBA" id="ARBA00023002"/>
    </source>
</evidence>
<dbReference type="PROSITE" id="PS00197">
    <property type="entry name" value="2FE2S_FER_1"/>
    <property type="match status" value="1"/>
</dbReference>
<name>A0A1H5S5E9_9VIBR</name>
<dbReference type="InterPro" id="IPR051452">
    <property type="entry name" value="Diverse_Oxidoreductases"/>
</dbReference>
<dbReference type="InterPro" id="IPR036884">
    <property type="entry name" value="2Fe-2S-bd_dom_sf"/>
</dbReference>
<dbReference type="InterPro" id="IPR012675">
    <property type="entry name" value="Beta-grasp_dom_sf"/>
</dbReference>
<dbReference type="SUPFAM" id="SSF47741">
    <property type="entry name" value="CO dehydrogenase ISP C-domain like"/>
    <property type="match status" value="1"/>
</dbReference>
<dbReference type="Gene3D" id="3.10.20.30">
    <property type="match status" value="1"/>
</dbReference>
<reference evidence="8" key="1">
    <citation type="submission" date="2016-10" db="EMBL/GenBank/DDBJ databases">
        <authorList>
            <person name="Varghese N."/>
            <person name="Submissions S."/>
        </authorList>
    </citation>
    <scope>NUCLEOTIDE SEQUENCE [LARGE SCALE GENOMIC DNA]</scope>
    <source>
        <strain evidence="8">CGMCC 1.7062</strain>
    </source>
</reference>
<dbReference type="Gene3D" id="1.10.150.120">
    <property type="entry name" value="[2Fe-2S]-binding domain"/>
    <property type="match status" value="1"/>
</dbReference>
<dbReference type="Pfam" id="PF00111">
    <property type="entry name" value="Fer2"/>
    <property type="match status" value="1"/>
</dbReference>
<keyword evidence="8" id="KW-1185">Reference proteome</keyword>